<dbReference type="AlphaFoldDB" id="A0A1B7TG61"/>
<evidence type="ECO:0000256" key="1">
    <source>
        <dbReference type="ARBA" id="ARBA00002489"/>
    </source>
</evidence>
<reference evidence="11" key="1">
    <citation type="journal article" date="2016" name="Proc. Natl. Acad. Sci. U.S.A.">
        <title>Comparative genomics of biotechnologically important yeasts.</title>
        <authorList>
            <person name="Riley R."/>
            <person name="Haridas S."/>
            <person name="Wolfe K.H."/>
            <person name="Lopes M.R."/>
            <person name="Hittinger C.T."/>
            <person name="Goeker M."/>
            <person name="Salamov A.A."/>
            <person name="Wisecaver J.H."/>
            <person name="Long T.M."/>
            <person name="Calvey C.H."/>
            <person name="Aerts A.L."/>
            <person name="Barry K.W."/>
            <person name="Choi C."/>
            <person name="Clum A."/>
            <person name="Coughlan A.Y."/>
            <person name="Deshpande S."/>
            <person name="Douglass A.P."/>
            <person name="Hanson S.J."/>
            <person name="Klenk H.-P."/>
            <person name="LaButti K.M."/>
            <person name="Lapidus A."/>
            <person name="Lindquist E.A."/>
            <person name="Lipzen A.M."/>
            <person name="Meier-Kolthoff J.P."/>
            <person name="Ohm R.A."/>
            <person name="Otillar R.P."/>
            <person name="Pangilinan J.L."/>
            <person name="Peng Y."/>
            <person name="Rokas A."/>
            <person name="Rosa C.A."/>
            <person name="Scheuner C."/>
            <person name="Sibirny A.A."/>
            <person name="Slot J.C."/>
            <person name="Stielow J.B."/>
            <person name="Sun H."/>
            <person name="Kurtzman C.P."/>
            <person name="Blackwell M."/>
            <person name="Grigoriev I.V."/>
            <person name="Jeffries T.W."/>
        </authorList>
    </citation>
    <scope>NUCLEOTIDE SEQUENCE [LARGE SCALE GENOMIC DNA]</scope>
    <source>
        <strain evidence="11">NRRL Y-1626</strain>
    </source>
</reference>
<dbReference type="InterPro" id="IPR038869">
    <property type="entry name" value="DLT1"/>
</dbReference>
<keyword evidence="7 8" id="KW-0472">Membrane</keyword>
<accession>A0A1B7TG61</accession>
<evidence type="ECO:0000256" key="8">
    <source>
        <dbReference type="RuleBase" id="RU367100"/>
    </source>
</evidence>
<evidence type="ECO:0000256" key="2">
    <source>
        <dbReference type="ARBA" id="ARBA00004141"/>
    </source>
</evidence>
<sequence>MQVVFKNNIHINKNKKFHVIKFTYKSITALTIIIFIGFLIVAPLDILSLAIKKQQLTKFFITIGGIVLVILLNLYWFLYRFFSVKQILKYIPKNNIPIFTSSPTNNNNTNVNEKDHNNKRVLIPLKLYNLTWDTFDLIPHLQNYYKYNNNKVVFNNGVSPPKKTFENFEAYNNYSNSGLHDDKKYLDDLLPFLINYDSIIQAFSQDLKFSGLTQNYKDFVTSEMNLLENKGHTFSDYIKIIYLDCKKYKIDTNGFNFEHFCRLYNKLKYYGRTPNLKSIKEKDFITFMQLTIHFYKIKQELEEITGFNLKVDDSYTEDFSYPPSDRSSSSSGGHYSESDHSNNGPSECNRIGGERPVFTFESSDDDIEGGNNDEDDDDYSTNVNINKDERGFSLNSRFLNNNSSANNSSMPSPNSRLSAIKVAPIKKRGPSPNL</sequence>
<feature type="region of interest" description="Disordered" evidence="9">
    <location>
        <begin position="318"/>
        <end position="434"/>
    </location>
</feature>
<organism evidence="10 11">
    <name type="scientific">Hanseniaspora valbyensis NRRL Y-1626</name>
    <dbReference type="NCBI Taxonomy" id="766949"/>
    <lineage>
        <taxon>Eukaryota</taxon>
        <taxon>Fungi</taxon>
        <taxon>Dikarya</taxon>
        <taxon>Ascomycota</taxon>
        <taxon>Saccharomycotina</taxon>
        <taxon>Saccharomycetes</taxon>
        <taxon>Saccharomycodales</taxon>
        <taxon>Saccharomycodaceae</taxon>
        <taxon>Hanseniaspora</taxon>
    </lineage>
</organism>
<protein>
    <recommendedName>
        <fullName evidence="4 8">Defect at low temperature protein 1</fullName>
    </recommendedName>
</protein>
<evidence type="ECO:0000313" key="10">
    <source>
        <dbReference type="EMBL" id="OBA27737.1"/>
    </source>
</evidence>
<comment type="caution">
    <text evidence="10">The sequence shown here is derived from an EMBL/GenBank/DDBJ whole genome shotgun (WGS) entry which is preliminary data.</text>
</comment>
<comment type="subcellular location">
    <subcellularLocation>
        <location evidence="2 8">Membrane</location>
        <topology evidence="2 8">Multi-pass membrane protein</topology>
    </subcellularLocation>
</comment>
<evidence type="ECO:0000313" key="11">
    <source>
        <dbReference type="Proteomes" id="UP000092321"/>
    </source>
</evidence>
<keyword evidence="6 8" id="KW-1133">Transmembrane helix</keyword>
<proteinExistence type="inferred from homology"/>
<feature type="compositionally biased region" description="Low complexity" evidence="9">
    <location>
        <begin position="320"/>
        <end position="335"/>
    </location>
</feature>
<name>A0A1B7TG61_9ASCO</name>
<feature type="transmembrane region" description="Helical" evidence="8">
    <location>
        <begin position="27"/>
        <end position="47"/>
    </location>
</feature>
<evidence type="ECO:0000256" key="6">
    <source>
        <dbReference type="ARBA" id="ARBA00022989"/>
    </source>
</evidence>
<keyword evidence="11" id="KW-1185">Reference proteome</keyword>
<dbReference type="OrthoDB" id="3972268at2759"/>
<dbReference type="PANTHER" id="PTHR40021">
    <property type="entry name" value="DEFECT AT LOW TEMPERATURE PROTEIN 1"/>
    <property type="match status" value="1"/>
</dbReference>
<evidence type="ECO:0000256" key="5">
    <source>
        <dbReference type="ARBA" id="ARBA00022692"/>
    </source>
</evidence>
<evidence type="ECO:0000256" key="9">
    <source>
        <dbReference type="SAM" id="MobiDB-lite"/>
    </source>
</evidence>
<dbReference type="Proteomes" id="UP000092321">
    <property type="component" value="Unassembled WGS sequence"/>
</dbReference>
<comment type="function">
    <text evidence="1 8">Required for growth under high-pressure and low-temperature conditions.</text>
</comment>
<dbReference type="EMBL" id="LXPE01000007">
    <property type="protein sequence ID" value="OBA27737.1"/>
    <property type="molecule type" value="Genomic_DNA"/>
</dbReference>
<feature type="compositionally biased region" description="Acidic residues" evidence="9">
    <location>
        <begin position="362"/>
        <end position="379"/>
    </location>
</feature>
<feature type="transmembrane region" description="Helical" evidence="8">
    <location>
        <begin position="59"/>
        <end position="79"/>
    </location>
</feature>
<feature type="compositionally biased region" description="Low complexity" evidence="9">
    <location>
        <begin position="392"/>
        <end position="419"/>
    </location>
</feature>
<dbReference type="GO" id="GO:0016020">
    <property type="term" value="C:membrane"/>
    <property type="evidence" value="ECO:0007669"/>
    <property type="project" value="UniProtKB-SubCell"/>
</dbReference>
<evidence type="ECO:0000256" key="3">
    <source>
        <dbReference type="ARBA" id="ARBA00005550"/>
    </source>
</evidence>
<keyword evidence="5 8" id="KW-0812">Transmembrane</keyword>
<feature type="compositionally biased region" description="Basic residues" evidence="9">
    <location>
        <begin position="424"/>
        <end position="434"/>
    </location>
</feature>
<gene>
    <name evidence="8" type="primary">DLT1</name>
    <name evidence="10" type="ORF">HANVADRAFT_52161</name>
</gene>
<comment type="similarity">
    <text evidence="3 8">Belongs to the DLT1 family.</text>
</comment>
<evidence type="ECO:0000256" key="4">
    <source>
        <dbReference type="ARBA" id="ARBA00021353"/>
    </source>
</evidence>
<dbReference type="PANTHER" id="PTHR40021:SF1">
    <property type="entry name" value="DEFECT AT LOW TEMPERATURE PROTEIN 1"/>
    <property type="match status" value="1"/>
</dbReference>
<evidence type="ECO:0000256" key="7">
    <source>
        <dbReference type="ARBA" id="ARBA00023136"/>
    </source>
</evidence>